<reference evidence="2" key="1">
    <citation type="submission" date="2014-04" db="EMBL/GenBank/DDBJ databases">
        <title>Evolutionary Origins and Diversification of the Mycorrhizal Mutualists.</title>
        <authorList>
            <consortium name="DOE Joint Genome Institute"/>
            <consortium name="Mycorrhizal Genomics Consortium"/>
            <person name="Kohler A."/>
            <person name="Kuo A."/>
            <person name="Nagy L.G."/>
            <person name="Floudas D."/>
            <person name="Copeland A."/>
            <person name="Barry K.W."/>
            <person name="Cichocki N."/>
            <person name="Veneault-Fourrey C."/>
            <person name="LaButti K."/>
            <person name="Lindquist E.A."/>
            <person name="Lipzen A."/>
            <person name="Lundell T."/>
            <person name="Morin E."/>
            <person name="Murat C."/>
            <person name="Riley R."/>
            <person name="Ohm R."/>
            <person name="Sun H."/>
            <person name="Tunlid A."/>
            <person name="Henrissat B."/>
            <person name="Grigoriev I.V."/>
            <person name="Hibbett D.S."/>
            <person name="Martin F."/>
        </authorList>
    </citation>
    <scope>NUCLEOTIDE SEQUENCE [LARGE SCALE GENOMIC DNA]</scope>
    <source>
        <strain evidence="2">FD-334 SS-4</strain>
    </source>
</reference>
<keyword evidence="2" id="KW-1185">Reference proteome</keyword>
<organism evidence="1 2">
    <name type="scientific">Hypholoma sublateritium (strain FD-334 SS-4)</name>
    <dbReference type="NCBI Taxonomy" id="945553"/>
    <lineage>
        <taxon>Eukaryota</taxon>
        <taxon>Fungi</taxon>
        <taxon>Dikarya</taxon>
        <taxon>Basidiomycota</taxon>
        <taxon>Agaricomycotina</taxon>
        <taxon>Agaricomycetes</taxon>
        <taxon>Agaricomycetidae</taxon>
        <taxon>Agaricales</taxon>
        <taxon>Agaricineae</taxon>
        <taxon>Strophariaceae</taxon>
        <taxon>Hypholoma</taxon>
    </lineage>
</organism>
<protein>
    <submittedName>
        <fullName evidence="1">Uncharacterized protein</fullName>
    </submittedName>
</protein>
<gene>
    <name evidence="1" type="ORF">HYPSUDRAFT_33263</name>
</gene>
<dbReference type="AlphaFoldDB" id="A0A0D2PDD3"/>
<evidence type="ECO:0000313" key="1">
    <source>
        <dbReference type="EMBL" id="KJA28864.1"/>
    </source>
</evidence>
<evidence type="ECO:0000313" key="2">
    <source>
        <dbReference type="Proteomes" id="UP000054270"/>
    </source>
</evidence>
<dbReference type="OMA" id="VCHEVGY"/>
<sequence length="105" mass="11944">MTTYTLLLRPLKTKVYDPSFLIETKRPLAKWELAERIHLTPSRTDAVGSNVHPVVGHEETVAETRNEKGEVIGRWVVKWGENGAGVCHEVGYVVKHFNVHEELLQ</sequence>
<proteinExistence type="predicted"/>
<dbReference type="EMBL" id="KN817520">
    <property type="protein sequence ID" value="KJA28864.1"/>
    <property type="molecule type" value="Genomic_DNA"/>
</dbReference>
<name>A0A0D2PDD3_HYPSF</name>
<dbReference type="OrthoDB" id="5386199at2759"/>
<dbReference type="Proteomes" id="UP000054270">
    <property type="component" value="Unassembled WGS sequence"/>
</dbReference>
<accession>A0A0D2PDD3</accession>